<proteinExistence type="predicted"/>
<keyword evidence="3" id="KW-1185">Reference proteome</keyword>
<keyword evidence="1" id="KW-0472">Membrane</keyword>
<feature type="transmembrane region" description="Helical" evidence="1">
    <location>
        <begin position="131"/>
        <end position="156"/>
    </location>
</feature>
<feature type="transmembrane region" description="Helical" evidence="1">
    <location>
        <begin position="12"/>
        <end position="34"/>
    </location>
</feature>
<feature type="transmembrane region" description="Helical" evidence="1">
    <location>
        <begin position="89"/>
        <end position="110"/>
    </location>
</feature>
<evidence type="ECO:0008006" key="4">
    <source>
        <dbReference type="Google" id="ProtNLM"/>
    </source>
</evidence>
<evidence type="ECO:0000313" key="3">
    <source>
        <dbReference type="Proteomes" id="UP000671852"/>
    </source>
</evidence>
<sequence>MSEFFAEYKTIIVFLHVISAVVWVGGMIALRFAAHPSFMQIESPAHRLERVSHALKNLFMIVAPFILTLFITAIIMIKGYSISASDYKVLGYAKEGIWSVMLVAYIVMVMRRNRAQKAIAEGDFVLAKNQLGLIGAVMVPINITLGVIAIFIGSYFSSVL</sequence>
<reference evidence="2" key="2">
    <citation type="submission" date="2021-04" db="EMBL/GenBank/DDBJ databases">
        <title>Isolation and characterization of a novel species of the genus Sulfurimonas.</title>
        <authorList>
            <person name="Fukui M."/>
        </authorList>
    </citation>
    <scope>NUCLEOTIDE SEQUENCE</scope>
    <source>
        <strain evidence="2">H1576</strain>
    </source>
</reference>
<evidence type="ECO:0000313" key="2">
    <source>
        <dbReference type="EMBL" id="QSZ42741.1"/>
    </source>
</evidence>
<keyword evidence="1" id="KW-1133">Transmembrane helix</keyword>
<dbReference type="EMBL" id="CP046072">
    <property type="protein sequence ID" value="QSZ42741.1"/>
    <property type="molecule type" value="Genomic_DNA"/>
</dbReference>
<accession>A0A975GDH8</accession>
<organism evidence="2 3">
    <name type="scientific">Sulfurimonas aquatica</name>
    <dbReference type="NCBI Taxonomy" id="2672570"/>
    <lineage>
        <taxon>Bacteria</taxon>
        <taxon>Pseudomonadati</taxon>
        <taxon>Campylobacterota</taxon>
        <taxon>Epsilonproteobacteria</taxon>
        <taxon>Campylobacterales</taxon>
        <taxon>Sulfurimonadaceae</taxon>
        <taxon>Sulfurimonas</taxon>
    </lineage>
</organism>
<dbReference type="AlphaFoldDB" id="A0A975GDH8"/>
<dbReference type="RefSeq" id="WP_207561552.1">
    <property type="nucleotide sequence ID" value="NZ_CP046072.1"/>
</dbReference>
<keyword evidence="1" id="KW-0812">Transmembrane</keyword>
<dbReference type="Proteomes" id="UP000671852">
    <property type="component" value="Chromosome"/>
</dbReference>
<gene>
    <name evidence="2" type="ORF">GJV85_11660</name>
</gene>
<feature type="transmembrane region" description="Helical" evidence="1">
    <location>
        <begin position="55"/>
        <end position="77"/>
    </location>
</feature>
<protein>
    <recommendedName>
        <fullName evidence="4">Copper resistance protein D domain-containing protein</fullName>
    </recommendedName>
</protein>
<dbReference type="KEGG" id="saqt:GJV85_11660"/>
<evidence type="ECO:0000256" key="1">
    <source>
        <dbReference type="SAM" id="Phobius"/>
    </source>
</evidence>
<name>A0A975GDH8_9BACT</name>
<reference evidence="2" key="1">
    <citation type="submission" date="2019-11" db="EMBL/GenBank/DDBJ databases">
        <authorList>
            <person name="Kojima H."/>
        </authorList>
    </citation>
    <scope>NUCLEOTIDE SEQUENCE</scope>
    <source>
        <strain evidence="2">H1576</strain>
    </source>
</reference>